<evidence type="ECO:0000313" key="1">
    <source>
        <dbReference type="EMBL" id="AVU75122.1"/>
    </source>
</evidence>
<accession>A0ABM6UCC0</accession>
<name>A0ABM6UCC0_9PSED</name>
<proteinExistence type="predicted"/>
<dbReference type="Proteomes" id="UP000241936">
    <property type="component" value="Chromosome"/>
</dbReference>
<reference evidence="1 2" key="1">
    <citation type="journal article" date="2018" name="Front. Microbiol.">
        <title>Pseudomonas rhizophila S211, a New Plant Growth-Promoting Rhizobacterium with Potential in Pesticide-Bioremediation.</title>
        <authorList>
            <person name="Hassen W."/>
            <person name="Neifar M."/>
            <person name="Cherif H."/>
            <person name="Najjari A."/>
            <person name="Chouchane H."/>
            <person name="Driouich R.C."/>
            <person name="Salah A."/>
            <person name="Naili F."/>
            <person name="Mosbah A."/>
            <person name="Souissi Y."/>
            <person name="Raddadi N."/>
            <person name="Ouzari H.I."/>
            <person name="Fava F."/>
            <person name="Cherif A."/>
        </authorList>
    </citation>
    <scope>NUCLEOTIDE SEQUENCE [LARGE SCALE GENOMIC DNA]</scope>
    <source>
        <strain evidence="1 2">S211</strain>
    </source>
</reference>
<evidence type="ECO:0000313" key="2">
    <source>
        <dbReference type="Proteomes" id="UP000241936"/>
    </source>
</evidence>
<keyword evidence="2" id="KW-1185">Reference proteome</keyword>
<dbReference type="Gene3D" id="2.20.28.10">
    <property type="match status" value="1"/>
</dbReference>
<sequence length="67" mass="7555">MPIKPKPFTFVCDECGWKKTVAPRSDALGPGDWFARCPKCGSEALSHRPADVIDRTVAEWLARLRRL</sequence>
<organism evidence="1 2">
    <name type="scientific">Pseudomonas rhizophila</name>
    <dbReference type="NCBI Taxonomy" id="2045200"/>
    <lineage>
        <taxon>Bacteria</taxon>
        <taxon>Pseudomonadati</taxon>
        <taxon>Pseudomonadota</taxon>
        <taxon>Gammaproteobacteria</taxon>
        <taxon>Pseudomonadales</taxon>
        <taxon>Pseudomonadaceae</taxon>
        <taxon>Pseudomonas</taxon>
    </lineage>
</organism>
<gene>
    <name evidence="1" type="ORF">CRX69_07870</name>
</gene>
<dbReference type="EMBL" id="CP024081">
    <property type="protein sequence ID" value="AVU75122.1"/>
    <property type="molecule type" value="Genomic_DNA"/>
</dbReference>
<protein>
    <submittedName>
        <fullName evidence="1">Uncharacterized protein</fullName>
    </submittedName>
</protein>